<dbReference type="Gene3D" id="6.10.340.10">
    <property type="match status" value="1"/>
</dbReference>
<evidence type="ECO:0000256" key="4">
    <source>
        <dbReference type="ARBA" id="ARBA00022475"/>
    </source>
</evidence>
<evidence type="ECO:0000256" key="11">
    <source>
        <dbReference type="ARBA" id="ARBA00023136"/>
    </source>
</evidence>
<dbReference type="EC" id="2.7.13.3" evidence="3"/>
<evidence type="ECO:0000256" key="8">
    <source>
        <dbReference type="ARBA" id="ARBA00022777"/>
    </source>
</evidence>
<name>A0ABT6TTA9_9BACL</name>
<evidence type="ECO:0000259" key="13">
    <source>
        <dbReference type="PROSITE" id="PS50109"/>
    </source>
</evidence>
<evidence type="ECO:0000256" key="2">
    <source>
        <dbReference type="ARBA" id="ARBA00004651"/>
    </source>
</evidence>
<reference evidence="15" key="1">
    <citation type="submission" date="2023-04" db="EMBL/GenBank/DDBJ databases">
        <title>Comparative genomic analysis of Cohnella hashimotonis sp. nov., isolated from the International Space Station.</title>
        <authorList>
            <person name="Venkateswaran K."/>
            <person name="Simpson A."/>
        </authorList>
    </citation>
    <scope>NUCLEOTIDE SEQUENCE</scope>
    <source>
        <strain evidence="15">F6_2S_P_1</strain>
    </source>
</reference>
<dbReference type="SUPFAM" id="SSF55874">
    <property type="entry name" value="ATPase domain of HSP90 chaperone/DNA topoisomerase II/histidine kinase"/>
    <property type="match status" value="1"/>
</dbReference>
<evidence type="ECO:0000256" key="3">
    <source>
        <dbReference type="ARBA" id="ARBA00012438"/>
    </source>
</evidence>
<feature type="transmembrane region" description="Helical" evidence="12">
    <location>
        <begin position="20"/>
        <end position="42"/>
    </location>
</feature>
<evidence type="ECO:0000256" key="7">
    <source>
        <dbReference type="ARBA" id="ARBA00022741"/>
    </source>
</evidence>
<evidence type="ECO:0000313" key="16">
    <source>
        <dbReference type="Proteomes" id="UP001161691"/>
    </source>
</evidence>
<keyword evidence="5" id="KW-0597">Phosphoprotein</keyword>
<keyword evidence="9" id="KW-0067">ATP-binding</keyword>
<dbReference type="GO" id="GO:0004673">
    <property type="term" value="F:protein histidine kinase activity"/>
    <property type="evidence" value="ECO:0007669"/>
    <property type="project" value="UniProtKB-EC"/>
</dbReference>
<evidence type="ECO:0000256" key="6">
    <source>
        <dbReference type="ARBA" id="ARBA00022679"/>
    </source>
</evidence>
<dbReference type="EMBL" id="JAGRPV010000001">
    <property type="protein sequence ID" value="MDI4650070.1"/>
    <property type="molecule type" value="Genomic_DNA"/>
</dbReference>
<dbReference type="SMART" id="SM00304">
    <property type="entry name" value="HAMP"/>
    <property type="match status" value="1"/>
</dbReference>
<sequence>MIALRSLRRLYADAKLRTKFLLAFTVIVMITVSLISGINYFVSLGVIKRNSGEFSQYLIGQIGINVDKLTTDVEQAAFQQFRNSSLSQTLSREPDSEAEAYARNRYINDFLSDLLFFEDYYRSVSILDAAGRPYSIKRKAVKDSEDLMARIDLAQVREMRGRALWFRDGDDTLYMAKALYDIETSSYVGVIAIGLESDYVGEILANVKNLMDGDVLILNEFDQLFVSGALSGAAEHYLDQNLYLSGKAKSDFEYGGKHYISSVLSTDYDKWKIVQIIDVGRLTRGTESLKYWTIGTLLAALLLAFLMAARISKSITANIRLLLHSMSKFTLDSKHEIIVPRSRDEVGMLAARFNSMAEKIDDLFHSVYREKMLVQQAEYRSLQLDYKALQAQMNPHFLYNTLETIYSMAKLKGEEEIGELIYLLGRLLRESLGKKGDDITLGEELEFVGRYLAIHQIIYGDRIEVRIDDDPALADCRVPKFILQPLAENAIVHGIEEKPGKALIRIACRAEHGDLVLEVSDNGVGMEREKVERLLRPELYGEAGEGSGKHTNVGVISVHKRIRILHGDAYGLSIASRPGEGTTVTVRLPAVRREE</sequence>
<dbReference type="Pfam" id="PF06580">
    <property type="entry name" value="His_kinase"/>
    <property type="match status" value="1"/>
</dbReference>
<keyword evidence="16" id="KW-1185">Reference proteome</keyword>
<evidence type="ECO:0000256" key="5">
    <source>
        <dbReference type="ARBA" id="ARBA00022553"/>
    </source>
</evidence>
<dbReference type="SMART" id="SM00387">
    <property type="entry name" value="HATPase_c"/>
    <property type="match status" value="1"/>
</dbReference>
<keyword evidence="8 15" id="KW-0418">Kinase</keyword>
<keyword evidence="10" id="KW-0902">Two-component regulatory system</keyword>
<dbReference type="PANTHER" id="PTHR34220:SF7">
    <property type="entry name" value="SENSOR HISTIDINE KINASE YPDA"/>
    <property type="match status" value="1"/>
</dbReference>
<dbReference type="CDD" id="cd06225">
    <property type="entry name" value="HAMP"/>
    <property type="match status" value="1"/>
</dbReference>
<dbReference type="PANTHER" id="PTHR34220">
    <property type="entry name" value="SENSOR HISTIDINE KINASE YPDA"/>
    <property type="match status" value="1"/>
</dbReference>
<gene>
    <name evidence="15" type="ORF">KB449_34390</name>
</gene>
<dbReference type="Proteomes" id="UP001161691">
    <property type="component" value="Unassembled WGS sequence"/>
</dbReference>
<dbReference type="RefSeq" id="WP_282912667.1">
    <property type="nucleotide sequence ID" value="NZ_JAGRPV010000001.1"/>
</dbReference>
<dbReference type="InterPro" id="IPR003660">
    <property type="entry name" value="HAMP_dom"/>
</dbReference>
<dbReference type="InterPro" id="IPR036890">
    <property type="entry name" value="HATPase_C_sf"/>
</dbReference>
<dbReference type="InterPro" id="IPR003594">
    <property type="entry name" value="HATPase_dom"/>
</dbReference>
<keyword evidence="6 15" id="KW-0808">Transferase</keyword>
<evidence type="ECO:0000313" key="15">
    <source>
        <dbReference type="EMBL" id="MDI4650070.1"/>
    </source>
</evidence>
<evidence type="ECO:0000256" key="9">
    <source>
        <dbReference type="ARBA" id="ARBA00022840"/>
    </source>
</evidence>
<dbReference type="InterPro" id="IPR010559">
    <property type="entry name" value="Sig_transdc_His_kin_internal"/>
</dbReference>
<keyword evidence="12" id="KW-0812">Transmembrane</keyword>
<dbReference type="PROSITE" id="PS50109">
    <property type="entry name" value="HIS_KIN"/>
    <property type="match status" value="1"/>
</dbReference>
<dbReference type="InterPro" id="IPR050640">
    <property type="entry name" value="Bact_2-comp_sensor_kinase"/>
</dbReference>
<dbReference type="PRINTS" id="PR00344">
    <property type="entry name" value="BCTRLSENSOR"/>
</dbReference>
<dbReference type="InterPro" id="IPR005467">
    <property type="entry name" value="His_kinase_dom"/>
</dbReference>
<keyword evidence="4" id="KW-1003">Cell membrane</keyword>
<proteinExistence type="predicted"/>
<feature type="domain" description="HAMP" evidence="14">
    <location>
        <begin position="313"/>
        <end position="365"/>
    </location>
</feature>
<evidence type="ECO:0000256" key="10">
    <source>
        <dbReference type="ARBA" id="ARBA00023012"/>
    </source>
</evidence>
<evidence type="ECO:0000259" key="14">
    <source>
        <dbReference type="PROSITE" id="PS50885"/>
    </source>
</evidence>
<evidence type="ECO:0000256" key="1">
    <source>
        <dbReference type="ARBA" id="ARBA00000085"/>
    </source>
</evidence>
<feature type="domain" description="Histidine kinase" evidence="13">
    <location>
        <begin position="482"/>
        <end position="592"/>
    </location>
</feature>
<dbReference type="PROSITE" id="PS50885">
    <property type="entry name" value="HAMP"/>
    <property type="match status" value="1"/>
</dbReference>
<dbReference type="Gene3D" id="3.30.565.10">
    <property type="entry name" value="Histidine kinase-like ATPase, C-terminal domain"/>
    <property type="match status" value="1"/>
</dbReference>
<keyword evidence="7" id="KW-0547">Nucleotide-binding</keyword>
<comment type="caution">
    <text evidence="15">The sequence shown here is derived from an EMBL/GenBank/DDBJ whole genome shotgun (WGS) entry which is preliminary data.</text>
</comment>
<evidence type="ECO:0000256" key="12">
    <source>
        <dbReference type="SAM" id="Phobius"/>
    </source>
</evidence>
<comment type="subcellular location">
    <subcellularLocation>
        <location evidence="2">Cell membrane</location>
        <topology evidence="2">Multi-pass membrane protein</topology>
    </subcellularLocation>
</comment>
<protein>
    <recommendedName>
        <fullName evidence="3">histidine kinase</fullName>
        <ecNumber evidence="3">2.7.13.3</ecNumber>
    </recommendedName>
</protein>
<keyword evidence="11 12" id="KW-0472">Membrane</keyword>
<dbReference type="InterPro" id="IPR004358">
    <property type="entry name" value="Sig_transdc_His_kin-like_C"/>
</dbReference>
<dbReference type="Pfam" id="PF00672">
    <property type="entry name" value="HAMP"/>
    <property type="match status" value="1"/>
</dbReference>
<organism evidence="15 16">
    <name type="scientific">Cohnella hashimotonis</name>
    <dbReference type="NCBI Taxonomy" id="2826895"/>
    <lineage>
        <taxon>Bacteria</taxon>
        <taxon>Bacillati</taxon>
        <taxon>Bacillota</taxon>
        <taxon>Bacilli</taxon>
        <taxon>Bacillales</taxon>
        <taxon>Paenibacillaceae</taxon>
        <taxon>Cohnella</taxon>
    </lineage>
</organism>
<comment type="catalytic activity">
    <reaction evidence="1">
        <text>ATP + protein L-histidine = ADP + protein N-phospho-L-histidine.</text>
        <dbReference type="EC" id="2.7.13.3"/>
    </reaction>
</comment>
<accession>A0ABT6TTA9</accession>
<keyword evidence="12" id="KW-1133">Transmembrane helix</keyword>
<dbReference type="Pfam" id="PF02518">
    <property type="entry name" value="HATPase_c"/>
    <property type="match status" value="1"/>
</dbReference>